<proteinExistence type="predicted"/>
<feature type="compositionally biased region" description="Basic and acidic residues" evidence="1">
    <location>
        <begin position="1"/>
        <end position="18"/>
    </location>
</feature>
<dbReference type="Proteomes" id="UP000653305">
    <property type="component" value="Unassembled WGS sequence"/>
</dbReference>
<evidence type="ECO:0000313" key="2">
    <source>
        <dbReference type="EMBL" id="GFP96023.1"/>
    </source>
</evidence>
<comment type="caution">
    <text evidence="2">The sequence shown here is derived from an EMBL/GenBank/DDBJ whole genome shotgun (WGS) entry which is preliminary data.</text>
</comment>
<name>A0A830CJR4_9LAMI</name>
<organism evidence="2 3">
    <name type="scientific">Phtheirospermum japonicum</name>
    <dbReference type="NCBI Taxonomy" id="374723"/>
    <lineage>
        <taxon>Eukaryota</taxon>
        <taxon>Viridiplantae</taxon>
        <taxon>Streptophyta</taxon>
        <taxon>Embryophyta</taxon>
        <taxon>Tracheophyta</taxon>
        <taxon>Spermatophyta</taxon>
        <taxon>Magnoliopsida</taxon>
        <taxon>eudicotyledons</taxon>
        <taxon>Gunneridae</taxon>
        <taxon>Pentapetalae</taxon>
        <taxon>asterids</taxon>
        <taxon>lamiids</taxon>
        <taxon>Lamiales</taxon>
        <taxon>Orobanchaceae</taxon>
        <taxon>Orobanchaceae incertae sedis</taxon>
        <taxon>Phtheirospermum</taxon>
    </lineage>
</organism>
<sequence length="76" mass="8107">MPSPARDGHQPAADDSRTHLRARGGAKCFFLSRQRGDVDDSEAAERESRDPDGAEAVQEVCRGENGPRSARDAGVG</sequence>
<evidence type="ECO:0000256" key="1">
    <source>
        <dbReference type="SAM" id="MobiDB-lite"/>
    </source>
</evidence>
<gene>
    <name evidence="2" type="ORF">PHJA_001746400</name>
</gene>
<accession>A0A830CJR4</accession>
<dbReference type="EMBL" id="BMAC01000415">
    <property type="protein sequence ID" value="GFP96023.1"/>
    <property type="molecule type" value="Genomic_DNA"/>
</dbReference>
<reference evidence="2" key="1">
    <citation type="submission" date="2020-07" db="EMBL/GenBank/DDBJ databases">
        <title>Ethylene signaling mediates host invasion by parasitic plants.</title>
        <authorList>
            <person name="Yoshida S."/>
        </authorList>
    </citation>
    <scope>NUCLEOTIDE SEQUENCE</scope>
    <source>
        <strain evidence="2">Okayama</strain>
    </source>
</reference>
<protein>
    <submittedName>
        <fullName evidence="2">Uncharacterized protein</fullName>
    </submittedName>
</protein>
<feature type="compositionally biased region" description="Basic and acidic residues" evidence="1">
    <location>
        <begin position="34"/>
        <end position="52"/>
    </location>
</feature>
<keyword evidence="3" id="KW-1185">Reference proteome</keyword>
<dbReference type="AlphaFoldDB" id="A0A830CJR4"/>
<evidence type="ECO:0000313" key="3">
    <source>
        <dbReference type="Proteomes" id="UP000653305"/>
    </source>
</evidence>
<feature type="region of interest" description="Disordered" evidence="1">
    <location>
        <begin position="1"/>
        <end position="76"/>
    </location>
</feature>